<dbReference type="Pfam" id="PF01433">
    <property type="entry name" value="Peptidase_M1"/>
    <property type="match status" value="1"/>
</dbReference>
<gene>
    <name evidence="3" type="ORF">SAMN04487935_3723</name>
</gene>
<dbReference type="PANTHER" id="PTHR11533">
    <property type="entry name" value="PROTEASE M1 ZINC METALLOPROTEASE"/>
    <property type="match status" value="1"/>
</dbReference>
<evidence type="ECO:0000259" key="1">
    <source>
        <dbReference type="Pfam" id="PF01433"/>
    </source>
</evidence>
<dbReference type="GO" id="GO:0043171">
    <property type="term" value="P:peptide catabolic process"/>
    <property type="evidence" value="ECO:0007669"/>
    <property type="project" value="TreeGrafter"/>
</dbReference>
<dbReference type="GO" id="GO:0008270">
    <property type="term" value="F:zinc ion binding"/>
    <property type="evidence" value="ECO:0007669"/>
    <property type="project" value="InterPro"/>
</dbReference>
<dbReference type="SUPFAM" id="SSF55486">
    <property type="entry name" value="Metalloproteases ('zincins'), catalytic domain"/>
    <property type="match status" value="1"/>
</dbReference>
<dbReference type="InterPro" id="IPR014782">
    <property type="entry name" value="Peptidase_M1_dom"/>
</dbReference>
<dbReference type="PANTHER" id="PTHR11533:SF174">
    <property type="entry name" value="PUROMYCIN-SENSITIVE AMINOPEPTIDASE-RELATED"/>
    <property type="match status" value="1"/>
</dbReference>
<dbReference type="SUPFAM" id="SSF63737">
    <property type="entry name" value="Leukotriene A4 hydrolase N-terminal domain"/>
    <property type="match status" value="1"/>
</dbReference>
<dbReference type="GO" id="GO:0005737">
    <property type="term" value="C:cytoplasm"/>
    <property type="evidence" value="ECO:0007669"/>
    <property type="project" value="TreeGrafter"/>
</dbReference>
<dbReference type="InterPro" id="IPR027268">
    <property type="entry name" value="Peptidase_M4/M1_CTD_sf"/>
</dbReference>
<dbReference type="GO" id="GO:0005615">
    <property type="term" value="C:extracellular space"/>
    <property type="evidence" value="ECO:0007669"/>
    <property type="project" value="TreeGrafter"/>
</dbReference>
<feature type="domain" description="Aminopeptidase N-like N-terminal" evidence="2">
    <location>
        <begin position="49"/>
        <end position="227"/>
    </location>
</feature>
<name>A0A1G9D6N9_9FLAO</name>
<proteinExistence type="predicted"/>
<feature type="domain" description="Peptidase M1 membrane alanine aminopeptidase" evidence="1">
    <location>
        <begin position="264"/>
        <end position="469"/>
    </location>
</feature>
<dbReference type="EMBL" id="FNEZ01000009">
    <property type="protein sequence ID" value="SDK59600.1"/>
    <property type="molecule type" value="Genomic_DNA"/>
</dbReference>
<dbReference type="InterPro" id="IPR050344">
    <property type="entry name" value="Peptidase_M1_aminopeptidases"/>
</dbReference>
<sequence>MEKFGIMRKIAIASLLCIGLQNIFAQENFTKRDSLHGGLRFERTSYDVLHYDLNIKVNPDERFISGYNEIAFKAVEETNKIQVDLFENMKIDSIIFNSKKLPYKREFDAVFISFENPVLKNSQQKIRVYYSGNPIVAKRAPWDGGFVFSKDQNGKPWIGVAVQGTGASLWYPVKDSQSDEPDNGATIKIAVPNGLMDVSNGRFIGSQDLKNGYTRWDWEVKNPINNYDITANIGDYAHIHDHYKGLDLDYYVLSYNEEIAKKHFEEVKPMMDCFQSKFGNYPFPEDGYKLVETPYLGMEHQSAVAYGNNFKQGYKGSDLSGTGNGLLFDFITIHESGHEWFGNSITSKDVADMWIHESFTCYSETVFLECQFGIEKAMAYVNGLKKNVQNDKPVIGKYGVNNEGSGDMYYKGALMLNTIRSIINEDTKFWKVLLDYSNHFRHQIIETKDAVDFFNAETGMYLTPVFNQYLRYKNIPILQLRKNKKAVEYRWVTDEPDFEMPVEITANHKNFRLNASNKWQSTKFTVKNIKDVTVAQNRFYVEVQKL</sequence>
<reference evidence="3 4" key="1">
    <citation type="submission" date="2016-10" db="EMBL/GenBank/DDBJ databases">
        <authorList>
            <person name="de Groot N.N."/>
        </authorList>
    </citation>
    <scope>NUCLEOTIDE SEQUENCE [LARGE SCALE GENOMIC DNA]</scope>
    <source>
        <strain evidence="3 4">CGMCC 1.10076</strain>
    </source>
</reference>
<dbReference type="STRING" id="1128970.SAMN04487935_3723"/>
<dbReference type="InterPro" id="IPR045357">
    <property type="entry name" value="Aminopeptidase_N-like_N"/>
</dbReference>
<dbReference type="Pfam" id="PF17900">
    <property type="entry name" value="Peptidase_M1_N"/>
    <property type="match status" value="1"/>
</dbReference>
<dbReference type="AlphaFoldDB" id="A0A1G9D6N9"/>
<dbReference type="Gene3D" id="1.10.390.10">
    <property type="entry name" value="Neutral Protease Domain 2"/>
    <property type="match status" value="1"/>
</dbReference>
<dbReference type="GO" id="GO:0042277">
    <property type="term" value="F:peptide binding"/>
    <property type="evidence" value="ECO:0007669"/>
    <property type="project" value="TreeGrafter"/>
</dbReference>
<dbReference type="GO" id="GO:0016020">
    <property type="term" value="C:membrane"/>
    <property type="evidence" value="ECO:0007669"/>
    <property type="project" value="TreeGrafter"/>
</dbReference>
<organism evidence="3 4">
    <name type="scientific">Flavobacterium noncentrifugens</name>
    <dbReference type="NCBI Taxonomy" id="1128970"/>
    <lineage>
        <taxon>Bacteria</taxon>
        <taxon>Pseudomonadati</taxon>
        <taxon>Bacteroidota</taxon>
        <taxon>Flavobacteriia</taxon>
        <taxon>Flavobacteriales</taxon>
        <taxon>Flavobacteriaceae</taxon>
        <taxon>Flavobacterium</taxon>
    </lineage>
</organism>
<keyword evidence="4" id="KW-1185">Reference proteome</keyword>
<evidence type="ECO:0000259" key="2">
    <source>
        <dbReference type="Pfam" id="PF17900"/>
    </source>
</evidence>
<dbReference type="Proteomes" id="UP000199580">
    <property type="component" value="Unassembled WGS sequence"/>
</dbReference>
<accession>A0A1G9D6N9</accession>
<dbReference type="CDD" id="cd09603">
    <property type="entry name" value="M1_APN_like"/>
    <property type="match status" value="1"/>
</dbReference>
<evidence type="ECO:0000313" key="4">
    <source>
        <dbReference type="Proteomes" id="UP000199580"/>
    </source>
</evidence>
<dbReference type="GO" id="GO:0070006">
    <property type="term" value="F:metalloaminopeptidase activity"/>
    <property type="evidence" value="ECO:0007669"/>
    <property type="project" value="TreeGrafter"/>
</dbReference>
<dbReference type="InterPro" id="IPR042097">
    <property type="entry name" value="Aminopeptidase_N-like_N_sf"/>
</dbReference>
<dbReference type="Gene3D" id="2.60.40.1730">
    <property type="entry name" value="tricorn interacting facor f3 domain"/>
    <property type="match status" value="1"/>
</dbReference>
<evidence type="ECO:0000313" key="3">
    <source>
        <dbReference type="EMBL" id="SDK59600.1"/>
    </source>
</evidence>
<protein>
    <submittedName>
        <fullName evidence="3">Peptidase family M1</fullName>
    </submittedName>
</protein>